<proteinExistence type="predicted"/>
<dbReference type="Proteomes" id="UP001194696">
    <property type="component" value="Unassembled WGS sequence"/>
</dbReference>
<name>A0ABQ7JHM7_9FUNG</name>
<dbReference type="EMBL" id="JAAAIM010002305">
    <property type="protein sequence ID" value="KAG0273185.1"/>
    <property type="molecule type" value="Genomic_DNA"/>
</dbReference>
<accession>A0ABQ7JHM7</accession>
<evidence type="ECO:0000313" key="2">
    <source>
        <dbReference type="Proteomes" id="UP001194696"/>
    </source>
</evidence>
<reference evidence="1 2" key="1">
    <citation type="journal article" date="2020" name="Fungal Divers.">
        <title>Resolving the Mortierellaceae phylogeny through synthesis of multi-gene phylogenetics and phylogenomics.</title>
        <authorList>
            <person name="Vandepol N."/>
            <person name="Liber J."/>
            <person name="Desiro A."/>
            <person name="Na H."/>
            <person name="Kennedy M."/>
            <person name="Barry K."/>
            <person name="Grigoriev I.V."/>
            <person name="Miller A.N."/>
            <person name="O'Donnell K."/>
            <person name="Stajich J.E."/>
            <person name="Bonito G."/>
        </authorList>
    </citation>
    <scope>NUCLEOTIDE SEQUENCE [LARGE SCALE GENOMIC DNA]</scope>
    <source>
        <strain evidence="1 2">AD045</strain>
    </source>
</reference>
<comment type="caution">
    <text evidence="1">The sequence shown here is derived from an EMBL/GenBank/DDBJ whole genome shotgun (WGS) entry which is preliminary data.</text>
</comment>
<feature type="non-terminal residue" evidence="1">
    <location>
        <position position="1"/>
    </location>
</feature>
<evidence type="ECO:0000313" key="1">
    <source>
        <dbReference type="EMBL" id="KAG0273185.1"/>
    </source>
</evidence>
<feature type="non-terminal residue" evidence="1">
    <location>
        <position position="125"/>
    </location>
</feature>
<sequence>TKTYRFQRLTFRNSRNEERNFEEYDPNTEYHEQTLSGASKPYYPWFQIFVDRRRHEIYIQATKNKGMEFLSKVFIYPFNFGGPVIELDFNREWANADTAEYITTDMKAFGRDLHWLTAIEPYTSI</sequence>
<keyword evidence="2" id="KW-1185">Reference proteome</keyword>
<organism evidence="1 2">
    <name type="scientific">Linnemannia gamsii</name>
    <dbReference type="NCBI Taxonomy" id="64522"/>
    <lineage>
        <taxon>Eukaryota</taxon>
        <taxon>Fungi</taxon>
        <taxon>Fungi incertae sedis</taxon>
        <taxon>Mucoromycota</taxon>
        <taxon>Mortierellomycotina</taxon>
        <taxon>Mortierellomycetes</taxon>
        <taxon>Mortierellales</taxon>
        <taxon>Mortierellaceae</taxon>
        <taxon>Linnemannia</taxon>
    </lineage>
</organism>
<protein>
    <submittedName>
        <fullName evidence="1">Uncharacterized protein</fullName>
    </submittedName>
</protein>
<gene>
    <name evidence="1" type="ORF">BGZ96_004984</name>
</gene>